<keyword evidence="1" id="KW-1133">Transmembrane helix</keyword>
<evidence type="ECO:0000313" key="2">
    <source>
        <dbReference type="EMBL" id="BEG97950.1"/>
    </source>
</evidence>
<proteinExistence type="predicted"/>
<evidence type="ECO:0008006" key="4">
    <source>
        <dbReference type="Google" id="ProtNLM"/>
    </source>
</evidence>
<protein>
    <recommendedName>
        <fullName evidence="4">Sialate O-acetylesterase domain-containing protein</fullName>
    </recommendedName>
</protein>
<dbReference type="NCBIfam" id="TIGR04183">
    <property type="entry name" value="Por_Secre_tail"/>
    <property type="match status" value="1"/>
</dbReference>
<dbReference type="EMBL" id="AP028055">
    <property type="protein sequence ID" value="BEG97950.1"/>
    <property type="molecule type" value="Genomic_DNA"/>
</dbReference>
<reference evidence="2 3" key="1">
    <citation type="submission" date="2023-04" db="EMBL/GenBank/DDBJ databases">
        <title>Draft genome sequence of acteroides sedimenti strain YN3PY1.</title>
        <authorList>
            <person name="Yoshida N."/>
        </authorList>
    </citation>
    <scope>NUCLEOTIDE SEQUENCE [LARGE SCALE GENOMIC DNA]</scope>
    <source>
        <strain evidence="2 3">YN3PY1</strain>
    </source>
</reference>
<dbReference type="InterPro" id="IPR036514">
    <property type="entry name" value="SGNH_hydro_sf"/>
</dbReference>
<organism evidence="2 3">
    <name type="scientific">Bacteroides sedimenti</name>
    <dbReference type="NCBI Taxonomy" id="2136147"/>
    <lineage>
        <taxon>Bacteria</taxon>
        <taxon>Pseudomonadati</taxon>
        <taxon>Bacteroidota</taxon>
        <taxon>Bacteroidia</taxon>
        <taxon>Bacteroidales</taxon>
        <taxon>Bacteroidaceae</taxon>
        <taxon>Bacteroides</taxon>
    </lineage>
</organism>
<dbReference type="RefSeq" id="WP_353332462.1">
    <property type="nucleotide sequence ID" value="NZ_AP028055.1"/>
</dbReference>
<dbReference type="InterPro" id="IPR026444">
    <property type="entry name" value="Secre_tail"/>
</dbReference>
<sequence length="557" mass="63067">MFNVDIFNVRNLIKVMVLLINNFLIIATAQEYQHLIIYGQSLSVGSQSWPPLSTTPVSGNYMIGDQVWINYGNTSFNKLTPLVANVASETMTLPKNRANKIFAECPLVAATNHIQLKTEGKYKFIATSCGTVAKSIEELSKEHYDPICYRDFTSTINYASLITSKIHCPAIIWMQGEYNYLTQYGNTGLTEGSTPTSDKLTYKSLLIQLKNNMQADIRNKYRQADSPLFITYQVGAQYTRGDSVSIGMAQLEASNEYHDVVCAGPVYPMTDRGGHLDPNGYRWYGEMLGKAYYQTITLGKKFRPLQPLEISRMDDKRTLRIKFLVPQKPLVLDEMLVRKAPDYGFEVFNNGVEVNILNVSVDNEYVYLTCENDLDGDVELIYAGTNNSGQGNLRDSDSFPASYSYQDLDKKNQDNSYVYGRDISETTLRPDNEPKDSEGIIYNKPYPLYNFCVAFYYKLMTGMLTYHVPNLDTSNDSLPINFAKVYLNEGILKIETNISDIVKIDLLDISGKQIIIFPLEDNDGLKLYSFDLPHMSKGVYFVRIASSKVMKISKLFL</sequence>
<evidence type="ECO:0000256" key="1">
    <source>
        <dbReference type="SAM" id="Phobius"/>
    </source>
</evidence>
<accession>A0ABM8I8Y2</accession>
<dbReference type="Proteomes" id="UP001496674">
    <property type="component" value="Chromosome"/>
</dbReference>
<dbReference type="SUPFAM" id="SSF52266">
    <property type="entry name" value="SGNH hydrolase"/>
    <property type="match status" value="1"/>
</dbReference>
<gene>
    <name evidence="2" type="ORF">BSYN_02150</name>
</gene>
<dbReference type="Gene3D" id="3.40.50.1110">
    <property type="entry name" value="SGNH hydrolase"/>
    <property type="match status" value="1"/>
</dbReference>
<feature type="transmembrane region" description="Helical" evidence="1">
    <location>
        <begin position="12"/>
        <end position="29"/>
    </location>
</feature>
<evidence type="ECO:0000313" key="3">
    <source>
        <dbReference type="Proteomes" id="UP001496674"/>
    </source>
</evidence>
<name>A0ABM8I8Y2_9BACE</name>
<keyword evidence="1" id="KW-0472">Membrane</keyword>
<keyword evidence="1" id="KW-0812">Transmembrane</keyword>
<keyword evidence="3" id="KW-1185">Reference proteome</keyword>